<dbReference type="InterPro" id="IPR003779">
    <property type="entry name" value="CMD-like"/>
</dbReference>
<dbReference type="InterPro" id="IPR029032">
    <property type="entry name" value="AhpD-like"/>
</dbReference>
<proteinExistence type="predicted"/>
<dbReference type="KEGG" id="gom:D7316_00384"/>
<feature type="domain" description="Carboxymuconolactone decarboxylase-like" evidence="1">
    <location>
        <begin position="2"/>
        <end position="65"/>
    </location>
</feature>
<dbReference type="Proteomes" id="UP000271469">
    <property type="component" value="Chromosome"/>
</dbReference>
<dbReference type="PANTHER" id="PTHR34846:SF5">
    <property type="entry name" value="CARBOXYMUCONOLACTONE DECARBOXYLASE-LIKE DOMAIN-CONTAINING PROTEIN"/>
    <property type="match status" value="1"/>
</dbReference>
<sequence>MHGKLNPAEKELVVLHVAWRVGCVCKWAHHAQMADEPGISEEHIVALATHNPVVAEPRLHAFITAAAQLVETGQLDQNTWRAVADVAGDDTALELCMLAVITSWSR</sequence>
<reference evidence="2 3" key="1">
    <citation type="submission" date="2018-11" db="EMBL/GenBank/DDBJ databases">
        <title>Gordonia insulae sp. nov., isolated from an island soil.</title>
        <authorList>
            <person name="Kim Y.S."/>
            <person name="Kim S.B."/>
        </authorList>
    </citation>
    <scope>NUCLEOTIDE SEQUENCE [LARGE SCALE GENOMIC DNA]</scope>
    <source>
        <strain evidence="2 3">MMS17-SY073</strain>
    </source>
</reference>
<dbReference type="EMBL" id="CP033972">
    <property type="protein sequence ID" value="AZG43814.1"/>
    <property type="molecule type" value="Genomic_DNA"/>
</dbReference>
<dbReference type="SUPFAM" id="SSF69118">
    <property type="entry name" value="AhpD-like"/>
    <property type="match status" value="1"/>
</dbReference>
<dbReference type="Gene3D" id="1.20.1290.10">
    <property type="entry name" value="AhpD-like"/>
    <property type="match status" value="1"/>
</dbReference>
<accession>A0A3G8JFN4</accession>
<dbReference type="OrthoDB" id="4704294at2"/>
<keyword evidence="3" id="KW-1185">Reference proteome</keyword>
<evidence type="ECO:0000313" key="2">
    <source>
        <dbReference type="EMBL" id="AZG43814.1"/>
    </source>
</evidence>
<name>A0A3G8JFN4_9ACTN</name>
<dbReference type="GO" id="GO:0051920">
    <property type="term" value="F:peroxiredoxin activity"/>
    <property type="evidence" value="ECO:0007669"/>
    <property type="project" value="InterPro"/>
</dbReference>
<dbReference type="RefSeq" id="WP_124706792.1">
    <property type="nucleotide sequence ID" value="NZ_CP033972.1"/>
</dbReference>
<dbReference type="Pfam" id="PF02627">
    <property type="entry name" value="CMD"/>
    <property type="match status" value="1"/>
</dbReference>
<dbReference type="PANTHER" id="PTHR34846">
    <property type="entry name" value="4-CARBOXYMUCONOLACTONE DECARBOXYLASE FAMILY PROTEIN (AFU_ORTHOLOGUE AFUA_6G11590)"/>
    <property type="match status" value="1"/>
</dbReference>
<evidence type="ECO:0000259" key="1">
    <source>
        <dbReference type="Pfam" id="PF02627"/>
    </source>
</evidence>
<organism evidence="2 3">
    <name type="scientific">Gordonia insulae</name>
    <dbReference type="NCBI Taxonomy" id="2420509"/>
    <lineage>
        <taxon>Bacteria</taxon>
        <taxon>Bacillati</taxon>
        <taxon>Actinomycetota</taxon>
        <taxon>Actinomycetes</taxon>
        <taxon>Mycobacteriales</taxon>
        <taxon>Gordoniaceae</taxon>
        <taxon>Gordonia</taxon>
    </lineage>
</organism>
<dbReference type="AlphaFoldDB" id="A0A3G8JFN4"/>
<protein>
    <recommendedName>
        <fullName evidence="1">Carboxymuconolactone decarboxylase-like domain-containing protein</fullName>
    </recommendedName>
</protein>
<gene>
    <name evidence="2" type="ORF">D7316_00384</name>
</gene>
<evidence type="ECO:0000313" key="3">
    <source>
        <dbReference type="Proteomes" id="UP000271469"/>
    </source>
</evidence>